<sequence>MPSNTSAPLVDTPLPTDLDPTFLACLNSTIRDSVPLADLSHRFNAAEIFGITLASGVAGLLLAAVLICIILFCWCCCAACSEIKEHNKMWNMKTEGSKKRKSAAKRNVEYRRV</sequence>
<evidence type="ECO:0000313" key="3">
    <source>
        <dbReference type="Proteomes" id="UP000294933"/>
    </source>
</evidence>
<keyword evidence="1" id="KW-0472">Membrane</keyword>
<dbReference type="EMBL" id="ML170862">
    <property type="protein sequence ID" value="TDL13196.1"/>
    <property type="molecule type" value="Genomic_DNA"/>
</dbReference>
<protein>
    <submittedName>
        <fullName evidence="2">Uncharacterized protein</fullName>
    </submittedName>
</protein>
<evidence type="ECO:0000313" key="2">
    <source>
        <dbReference type="EMBL" id="TDL13196.1"/>
    </source>
</evidence>
<dbReference type="Proteomes" id="UP000294933">
    <property type="component" value="Unassembled WGS sequence"/>
</dbReference>
<name>A0A4R5XF91_9AGAM</name>
<gene>
    <name evidence="2" type="ORF">BD410DRAFT_847215</name>
</gene>
<keyword evidence="3" id="KW-1185">Reference proteome</keyword>
<keyword evidence="1" id="KW-0812">Transmembrane</keyword>
<proteinExistence type="predicted"/>
<dbReference type="AlphaFoldDB" id="A0A4R5XF91"/>
<evidence type="ECO:0000256" key="1">
    <source>
        <dbReference type="SAM" id="Phobius"/>
    </source>
</evidence>
<organism evidence="2 3">
    <name type="scientific">Rickenella mellea</name>
    <dbReference type="NCBI Taxonomy" id="50990"/>
    <lineage>
        <taxon>Eukaryota</taxon>
        <taxon>Fungi</taxon>
        <taxon>Dikarya</taxon>
        <taxon>Basidiomycota</taxon>
        <taxon>Agaricomycotina</taxon>
        <taxon>Agaricomycetes</taxon>
        <taxon>Hymenochaetales</taxon>
        <taxon>Rickenellaceae</taxon>
        <taxon>Rickenella</taxon>
    </lineage>
</organism>
<reference evidence="2 3" key="1">
    <citation type="submission" date="2018-06" db="EMBL/GenBank/DDBJ databases">
        <title>A transcriptomic atlas of mushroom development highlights an independent origin of complex multicellularity.</title>
        <authorList>
            <consortium name="DOE Joint Genome Institute"/>
            <person name="Krizsan K."/>
            <person name="Almasi E."/>
            <person name="Merenyi Z."/>
            <person name="Sahu N."/>
            <person name="Viragh M."/>
            <person name="Koszo T."/>
            <person name="Mondo S."/>
            <person name="Kiss B."/>
            <person name="Balint B."/>
            <person name="Kues U."/>
            <person name="Barry K."/>
            <person name="Hegedus J.C."/>
            <person name="Henrissat B."/>
            <person name="Johnson J."/>
            <person name="Lipzen A."/>
            <person name="Ohm R."/>
            <person name="Nagy I."/>
            <person name="Pangilinan J."/>
            <person name="Yan J."/>
            <person name="Xiong Y."/>
            <person name="Grigoriev I.V."/>
            <person name="Hibbett D.S."/>
            <person name="Nagy L.G."/>
        </authorList>
    </citation>
    <scope>NUCLEOTIDE SEQUENCE [LARGE SCALE GENOMIC DNA]</scope>
    <source>
        <strain evidence="2 3">SZMC22713</strain>
    </source>
</reference>
<dbReference type="VEuPathDB" id="FungiDB:BD410DRAFT_847215"/>
<keyword evidence="1" id="KW-1133">Transmembrane helix</keyword>
<accession>A0A4R5XF91</accession>
<feature type="transmembrane region" description="Helical" evidence="1">
    <location>
        <begin position="48"/>
        <end position="80"/>
    </location>
</feature>